<evidence type="ECO:0000313" key="2">
    <source>
        <dbReference type="Proteomes" id="UP000287853"/>
    </source>
</evidence>
<proteinExistence type="predicted"/>
<organism evidence="1 2">
    <name type="scientific">Candidatus Electrothrix aarhusensis</name>
    <dbReference type="NCBI Taxonomy" id="1859131"/>
    <lineage>
        <taxon>Bacteria</taxon>
        <taxon>Pseudomonadati</taxon>
        <taxon>Thermodesulfobacteriota</taxon>
        <taxon>Desulfobulbia</taxon>
        <taxon>Desulfobulbales</taxon>
        <taxon>Desulfobulbaceae</taxon>
        <taxon>Candidatus Electrothrix</taxon>
    </lineage>
</organism>
<dbReference type="EMBL" id="MTKO01000001">
    <property type="protein sequence ID" value="RWX48313.1"/>
    <property type="molecule type" value="Genomic_DNA"/>
</dbReference>
<sequence length="87" mass="10030">MIENQKKGRPLLCSSIRNSVADIMKSFSNFSVQQEKICVPCWSLLLMNYMHATKLLSVRMHWKFCARTGWSAACMATVIFQKTIKKN</sequence>
<accession>A0A3S4TDP4</accession>
<dbReference type="AlphaFoldDB" id="A0A3S4TDP4"/>
<keyword evidence="2" id="KW-1185">Reference proteome</keyword>
<gene>
    <name evidence="1" type="ORF">H206_05142</name>
</gene>
<comment type="caution">
    <text evidence="1">The sequence shown here is derived from an EMBL/GenBank/DDBJ whole genome shotgun (WGS) entry which is preliminary data.</text>
</comment>
<name>A0A3S4TDP4_9BACT</name>
<reference evidence="1 2" key="1">
    <citation type="submission" date="2017-01" db="EMBL/GenBank/DDBJ databases">
        <title>The cable genome- insights into the physiology and evolution of filamentous bacteria capable of sulfide oxidation via long distance electron transfer.</title>
        <authorList>
            <person name="Schreiber L."/>
            <person name="Bjerg J.T."/>
            <person name="Boggild A."/>
            <person name="Van De Vossenberg J."/>
            <person name="Meysman F."/>
            <person name="Nielsen L.P."/>
            <person name="Schramm A."/>
            <person name="Kjeldsen K.U."/>
        </authorList>
    </citation>
    <scope>NUCLEOTIDE SEQUENCE [LARGE SCALE GENOMIC DNA]</scope>
    <source>
        <strain evidence="1">MCF</strain>
    </source>
</reference>
<dbReference type="Proteomes" id="UP000287853">
    <property type="component" value="Unassembled WGS sequence"/>
</dbReference>
<evidence type="ECO:0000313" key="1">
    <source>
        <dbReference type="EMBL" id="RWX48313.1"/>
    </source>
</evidence>
<protein>
    <submittedName>
        <fullName evidence="1">Uncharacterized protein</fullName>
    </submittedName>
</protein>